<accession>X7FCJ8</accession>
<evidence type="ECO:0000259" key="1">
    <source>
        <dbReference type="PROSITE" id="PS50109"/>
    </source>
</evidence>
<comment type="caution">
    <text evidence="2">The sequence shown here is derived from an EMBL/GenBank/DDBJ whole genome shotgun (WGS) entry which is preliminary data.</text>
</comment>
<dbReference type="InterPro" id="IPR029016">
    <property type="entry name" value="GAF-like_dom_sf"/>
</dbReference>
<dbReference type="OrthoDB" id="9816309at2"/>
<sequence length="381" mass="42345">MRAPTPENQAERLEELASYGILDTAAEASFDEVAALVKTLCDVPIALVSLVDRDRQWFKARDGFDLPETPLDQSICSYTILGDDILEIPDTLNDVRTCENPLCTRQEKPIRFYAGAPLVSRAGYALGSLCVLDTQPRTLSKTQRDALGTLARQVMRQLELARALRNEEVLRSEIDHRVKNSLQTVSSFIRLHSVRARQDETRDALAAIQRRVTAITQLHSELYRTSEFDMIRLDTYLDRVTDLLRGSFEGNVRLETRLAPARVDSRKAATLAMIVSEFTANAIKHAFPDNRDGVVTISLTRDADNAIRLECRDNGIGNRATRLPRPETEISSIGMRLMESAAEQIGGQMSVEATAEGYCLRLVTDPGIAEPGPRAVVFSAE</sequence>
<name>X7FCJ8_9RHOB</name>
<organism evidence="2 3">
    <name type="scientific">Roseivivax isoporae LMG 25204</name>
    <dbReference type="NCBI Taxonomy" id="1449351"/>
    <lineage>
        <taxon>Bacteria</taxon>
        <taxon>Pseudomonadati</taxon>
        <taxon>Pseudomonadota</taxon>
        <taxon>Alphaproteobacteria</taxon>
        <taxon>Rhodobacterales</taxon>
        <taxon>Roseobacteraceae</taxon>
        <taxon>Roseivivax</taxon>
    </lineage>
</organism>
<evidence type="ECO:0000313" key="2">
    <source>
        <dbReference type="EMBL" id="ETX30617.1"/>
    </source>
</evidence>
<proteinExistence type="predicted"/>
<dbReference type="RefSeq" id="WP_051491731.1">
    <property type="nucleotide sequence ID" value="NZ_JAME01000002.1"/>
</dbReference>
<keyword evidence="3" id="KW-1185">Reference proteome</keyword>
<dbReference type="SMART" id="SM00065">
    <property type="entry name" value="GAF"/>
    <property type="match status" value="1"/>
</dbReference>
<dbReference type="InterPro" id="IPR005467">
    <property type="entry name" value="His_kinase_dom"/>
</dbReference>
<protein>
    <submittedName>
        <fullName evidence="2">Histidine kinase</fullName>
    </submittedName>
</protein>
<keyword evidence="2" id="KW-0808">Transferase</keyword>
<dbReference type="Pfam" id="PF13581">
    <property type="entry name" value="HATPase_c_2"/>
    <property type="match status" value="1"/>
</dbReference>
<dbReference type="eggNOG" id="COG3920">
    <property type="taxonomic scope" value="Bacteria"/>
</dbReference>
<dbReference type="Pfam" id="PF01590">
    <property type="entry name" value="GAF"/>
    <property type="match status" value="1"/>
</dbReference>
<dbReference type="eggNOG" id="COG2203">
    <property type="taxonomic scope" value="Bacteria"/>
</dbReference>
<dbReference type="AlphaFoldDB" id="X7FCJ8"/>
<dbReference type="Proteomes" id="UP000023430">
    <property type="component" value="Unassembled WGS sequence"/>
</dbReference>
<dbReference type="SUPFAM" id="SSF55874">
    <property type="entry name" value="ATPase domain of HSP90 chaperone/DNA topoisomerase II/histidine kinase"/>
    <property type="match status" value="1"/>
</dbReference>
<dbReference type="InterPro" id="IPR003018">
    <property type="entry name" value="GAF"/>
</dbReference>
<gene>
    <name evidence="2" type="ORF">RISW2_07320</name>
</gene>
<dbReference type="Pfam" id="PF07568">
    <property type="entry name" value="HisKA_2"/>
    <property type="match status" value="1"/>
</dbReference>
<keyword evidence="2" id="KW-0418">Kinase</keyword>
<dbReference type="STRING" id="1449351.RISW2_07320"/>
<evidence type="ECO:0000313" key="3">
    <source>
        <dbReference type="Proteomes" id="UP000023430"/>
    </source>
</evidence>
<dbReference type="GO" id="GO:0016301">
    <property type="term" value="F:kinase activity"/>
    <property type="evidence" value="ECO:0007669"/>
    <property type="project" value="UniProtKB-KW"/>
</dbReference>
<dbReference type="InterPro" id="IPR036890">
    <property type="entry name" value="HATPase_C_sf"/>
</dbReference>
<dbReference type="InterPro" id="IPR011495">
    <property type="entry name" value="Sig_transdc_His_kin_sub2_dim/P"/>
</dbReference>
<dbReference type="PANTHER" id="PTHR43102">
    <property type="entry name" value="SLR1143 PROTEIN"/>
    <property type="match status" value="1"/>
</dbReference>
<dbReference type="PROSITE" id="PS50109">
    <property type="entry name" value="HIS_KIN"/>
    <property type="match status" value="1"/>
</dbReference>
<feature type="domain" description="Histidine kinase" evidence="1">
    <location>
        <begin position="173"/>
        <end position="362"/>
    </location>
</feature>
<reference evidence="2 3" key="1">
    <citation type="submission" date="2014-01" db="EMBL/GenBank/DDBJ databases">
        <title>Roseivivax isoporae LMG 25204 Genome Sequencing.</title>
        <authorList>
            <person name="Lai Q."/>
            <person name="Li G."/>
            <person name="Shao Z."/>
        </authorList>
    </citation>
    <scope>NUCLEOTIDE SEQUENCE [LARGE SCALE GENOMIC DNA]</scope>
    <source>
        <strain evidence="2 3">LMG 25204</strain>
    </source>
</reference>
<dbReference type="Gene3D" id="3.30.565.10">
    <property type="entry name" value="Histidine kinase-like ATPase, C-terminal domain"/>
    <property type="match status" value="1"/>
</dbReference>
<dbReference type="EMBL" id="JAME01000002">
    <property type="protein sequence ID" value="ETX30617.1"/>
    <property type="molecule type" value="Genomic_DNA"/>
</dbReference>
<dbReference type="SUPFAM" id="SSF55781">
    <property type="entry name" value="GAF domain-like"/>
    <property type="match status" value="1"/>
</dbReference>
<dbReference type="InterPro" id="IPR003594">
    <property type="entry name" value="HATPase_dom"/>
</dbReference>
<dbReference type="Gene3D" id="3.30.450.40">
    <property type="match status" value="1"/>
</dbReference>
<dbReference type="PANTHER" id="PTHR43102:SF2">
    <property type="entry name" value="GAF DOMAIN-CONTAINING PROTEIN"/>
    <property type="match status" value="1"/>
</dbReference>